<evidence type="ECO:0000313" key="6">
    <source>
        <dbReference type="Proteomes" id="UP000652761"/>
    </source>
</evidence>
<evidence type="ECO:0000256" key="1">
    <source>
        <dbReference type="ARBA" id="ARBA00001946"/>
    </source>
</evidence>
<evidence type="ECO:0000313" key="5">
    <source>
        <dbReference type="EMBL" id="MQM19831.1"/>
    </source>
</evidence>
<dbReference type="GO" id="GO:0046872">
    <property type="term" value="F:metal ion binding"/>
    <property type="evidence" value="ECO:0007669"/>
    <property type="project" value="UniProtKB-KW"/>
</dbReference>
<keyword evidence="2" id="KW-0479">Metal-binding</keyword>
<dbReference type="SUPFAM" id="SSF48576">
    <property type="entry name" value="Terpenoid synthases"/>
    <property type="match status" value="1"/>
</dbReference>
<gene>
    <name evidence="5" type="ORF">Taro_052845</name>
</gene>
<keyword evidence="4" id="KW-0732">Signal</keyword>
<dbReference type="PANTHER" id="PTHR43281:SF5">
    <property type="entry name" value="HETERODIMERIC GERANYLGERANYL PYROPHOSPHATE SYNTHASE SMALL SUBUNIT, CHLOROPLASTIC"/>
    <property type="match status" value="1"/>
</dbReference>
<feature type="signal peptide" evidence="4">
    <location>
        <begin position="1"/>
        <end position="22"/>
    </location>
</feature>
<evidence type="ECO:0000256" key="2">
    <source>
        <dbReference type="ARBA" id="ARBA00022723"/>
    </source>
</evidence>
<accession>A0A843XKW0</accession>
<keyword evidence="3" id="KW-0460">Magnesium</keyword>
<dbReference type="GO" id="GO:0004659">
    <property type="term" value="F:prenyltransferase activity"/>
    <property type="evidence" value="ECO:0007669"/>
    <property type="project" value="TreeGrafter"/>
</dbReference>
<evidence type="ECO:0008006" key="7">
    <source>
        <dbReference type="Google" id="ProtNLM"/>
    </source>
</evidence>
<dbReference type="AlphaFoldDB" id="A0A843XKW0"/>
<feature type="chain" id="PRO_5032472888" description="Secreted protein" evidence="4">
    <location>
        <begin position="23"/>
        <end position="118"/>
    </location>
</feature>
<sequence>MRAPPVMCIVLTCELLWVPLDATLPTACALEMVHAASLIHEDLLCMDAVSLCWGCPTDHAHAVFRDDMAELTGDALLPRASASHIFSRTLSEVVPEERLLLVVEEIAQVVGSTGMAAG</sequence>
<organism evidence="5 6">
    <name type="scientific">Colocasia esculenta</name>
    <name type="common">Wild taro</name>
    <name type="synonym">Arum esculentum</name>
    <dbReference type="NCBI Taxonomy" id="4460"/>
    <lineage>
        <taxon>Eukaryota</taxon>
        <taxon>Viridiplantae</taxon>
        <taxon>Streptophyta</taxon>
        <taxon>Embryophyta</taxon>
        <taxon>Tracheophyta</taxon>
        <taxon>Spermatophyta</taxon>
        <taxon>Magnoliopsida</taxon>
        <taxon>Liliopsida</taxon>
        <taxon>Araceae</taxon>
        <taxon>Aroideae</taxon>
        <taxon>Colocasieae</taxon>
        <taxon>Colocasia</taxon>
    </lineage>
</organism>
<evidence type="ECO:0000256" key="3">
    <source>
        <dbReference type="ARBA" id="ARBA00022842"/>
    </source>
</evidence>
<dbReference type="EMBL" id="NMUH01009244">
    <property type="protein sequence ID" value="MQM19831.1"/>
    <property type="molecule type" value="Genomic_DNA"/>
</dbReference>
<evidence type="ECO:0000256" key="4">
    <source>
        <dbReference type="SAM" id="SignalP"/>
    </source>
</evidence>
<dbReference type="Gene3D" id="1.10.600.10">
    <property type="entry name" value="Farnesyl Diphosphate Synthase"/>
    <property type="match status" value="1"/>
</dbReference>
<comment type="cofactor">
    <cofactor evidence="1">
        <name>Mg(2+)</name>
        <dbReference type="ChEBI" id="CHEBI:18420"/>
    </cofactor>
</comment>
<dbReference type="PANTHER" id="PTHR43281">
    <property type="entry name" value="FARNESYL DIPHOSPHATE SYNTHASE"/>
    <property type="match status" value="1"/>
</dbReference>
<name>A0A843XKW0_COLES</name>
<protein>
    <recommendedName>
        <fullName evidence="7">Secreted protein</fullName>
    </recommendedName>
</protein>
<keyword evidence="6" id="KW-1185">Reference proteome</keyword>
<proteinExistence type="predicted"/>
<reference evidence="5" key="1">
    <citation type="submission" date="2017-07" db="EMBL/GenBank/DDBJ databases">
        <title>Taro Niue Genome Assembly and Annotation.</title>
        <authorList>
            <person name="Atibalentja N."/>
            <person name="Keating K."/>
            <person name="Fields C.J."/>
        </authorList>
    </citation>
    <scope>NUCLEOTIDE SEQUENCE</scope>
    <source>
        <strain evidence="5">Niue_2</strain>
        <tissue evidence="5">Leaf</tissue>
    </source>
</reference>
<dbReference type="InterPro" id="IPR008949">
    <property type="entry name" value="Isoprenoid_synthase_dom_sf"/>
</dbReference>
<dbReference type="OrthoDB" id="6921389at2759"/>
<comment type="caution">
    <text evidence="5">The sequence shown here is derived from an EMBL/GenBank/DDBJ whole genome shotgun (WGS) entry which is preliminary data.</text>
</comment>
<dbReference type="Proteomes" id="UP000652761">
    <property type="component" value="Unassembled WGS sequence"/>
</dbReference>